<evidence type="ECO:0000256" key="2">
    <source>
        <dbReference type="SAM" id="MobiDB-lite"/>
    </source>
</evidence>
<comment type="caution">
    <text evidence="3">The sequence shown here is derived from an EMBL/GenBank/DDBJ whole genome shotgun (WGS) entry which is preliminary data.</text>
</comment>
<sequence>MSCKCRLLNIGFGNSVVAERVIAIVNPNSAPMKRLREEAKESKRLIDATQGRRTRSIIITDSNHVILSAIQAETIAQRLTSDLLKMHEECAEAQKNEEEEKTPSRKRKKSS</sequence>
<evidence type="ECO:0000256" key="1">
    <source>
        <dbReference type="HAMAP-Rule" id="MF_01503"/>
    </source>
</evidence>
<comment type="similarity">
    <text evidence="1">Belongs to the RemA family.</text>
</comment>
<dbReference type="InterPro" id="IPR007169">
    <property type="entry name" value="RemA-like"/>
</dbReference>
<organism evidence="3 4">
    <name type="scientific">Thermosulfurimonas dismutans</name>
    <dbReference type="NCBI Taxonomy" id="999894"/>
    <lineage>
        <taxon>Bacteria</taxon>
        <taxon>Pseudomonadati</taxon>
        <taxon>Thermodesulfobacteriota</taxon>
        <taxon>Thermodesulfobacteria</taxon>
        <taxon>Thermodesulfobacteriales</taxon>
        <taxon>Thermodesulfobacteriaceae</taxon>
        <taxon>Thermosulfurimonas</taxon>
    </lineage>
</organism>
<protein>
    <recommendedName>
        <fullName evidence="1">Putative regulatory protein TDIS_1581</fullName>
    </recommendedName>
</protein>
<dbReference type="AlphaFoldDB" id="A0A179D2W4"/>
<dbReference type="NCBIfam" id="NF003315">
    <property type="entry name" value="PRK04323.1"/>
    <property type="match status" value="1"/>
</dbReference>
<dbReference type="STRING" id="999894.TDIS_1581"/>
<dbReference type="Pfam" id="PF04025">
    <property type="entry name" value="RemA-like"/>
    <property type="match status" value="1"/>
</dbReference>
<evidence type="ECO:0000313" key="4">
    <source>
        <dbReference type="Proteomes" id="UP000078390"/>
    </source>
</evidence>
<dbReference type="PATRIC" id="fig|999894.6.peg.1580"/>
<proteinExistence type="inferred from homology"/>
<dbReference type="RefSeq" id="WP_068671073.1">
    <property type="nucleotide sequence ID" value="NZ_LWLG01000012.1"/>
</dbReference>
<feature type="compositionally biased region" description="Basic and acidic residues" evidence="2">
    <location>
        <begin position="90"/>
        <end position="103"/>
    </location>
</feature>
<keyword evidence="4" id="KW-1185">Reference proteome</keyword>
<dbReference type="EMBL" id="LWLG01000012">
    <property type="protein sequence ID" value="OAQ20386.1"/>
    <property type="molecule type" value="Genomic_DNA"/>
</dbReference>
<dbReference type="HAMAP" id="MF_01503">
    <property type="entry name" value="RemA"/>
    <property type="match status" value="1"/>
</dbReference>
<dbReference type="PANTHER" id="PTHR38449:SF1">
    <property type="entry name" value="REGULATORY PROTEIN SSL2874-RELATED"/>
    <property type="match status" value="1"/>
</dbReference>
<dbReference type="Proteomes" id="UP000078390">
    <property type="component" value="Unassembled WGS sequence"/>
</dbReference>
<gene>
    <name evidence="3" type="ORF">TDIS_1581</name>
</gene>
<dbReference type="OrthoDB" id="5432174at2"/>
<accession>A0A179D2W4</accession>
<feature type="region of interest" description="Disordered" evidence="2">
    <location>
        <begin position="90"/>
        <end position="111"/>
    </location>
</feature>
<dbReference type="PANTHER" id="PTHR38449">
    <property type="entry name" value="REGULATORY PROTEIN TM_1690-RELATED"/>
    <property type="match status" value="1"/>
</dbReference>
<evidence type="ECO:0000313" key="3">
    <source>
        <dbReference type="EMBL" id="OAQ20386.1"/>
    </source>
</evidence>
<name>A0A179D2W4_9BACT</name>
<reference evidence="3 4" key="1">
    <citation type="submission" date="2016-04" db="EMBL/GenBank/DDBJ databases">
        <title>Genome analysis of Thermosulfurimonas dismutans, the first thermophilic sulfur-disproportionating bacterium of the phylum Thermodesulfobacteria.</title>
        <authorList>
            <person name="Mardanov A.V."/>
            <person name="Beletsky A.V."/>
            <person name="Kadnikov V.V."/>
            <person name="Slobodkin A.I."/>
            <person name="Ravin N.V."/>
        </authorList>
    </citation>
    <scope>NUCLEOTIDE SEQUENCE [LARGE SCALE GENOMIC DNA]</scope>
    <source>
        <strain evidence="3 4">S95</strain>
    </source>
</reference>